<name>C4GL57_9NEIS</name>
<reference evidence="1" key="1">
    <citation type="submission" date="2009-04" db="EMBL/GenBank/DDBJ databases">
        <authorList>
            <person name="Weinstock G."/>
            <person name="Sodergren E."/>
            <person name="Clifton S."/>
            <person name="Fulton L."/>
            <person name="Fulton B."/>
            <person name="Courtney L."/>
            <person name="Fronick C."/>
            <person name="Harrison M."/>
            <person name="Strong C."/>
            <person name="Farmer C."/>
            <person name="Delahaunty K."/>
            <person name="Markovic C."/>
            <person name="Hall O."/>
            <person name="Minx P."/>
            <person name="Tomlinson C."/>
            <person name="Mitreva M."/>
            <person name="Nelson J."/>
            <person name="Hou S."/>
            <person name="Wollam A."/>
            <person name="Pepin K.H."/>
            <person name="Johnson M."/>
            <person name="Bhonagiri V."/>
            <person name="Nash W.E."/>
            <person name="Warren W."/>
            <person name="Chinwalla A."/>
            <person name="Mardis E.R."/>
            <person name="Wilson R.K."/>
        </authorList>
    </citation>
    <scope>NUCLEOTIDE SEQUENCE [LARGE SCALE GENOMIC DNA]</scope>
    <source>
        <strain evidence="1">ATCC 51147</strain>
    </source>
</reference>
<dbReference type="AlphaFoldDB" id="C4GL57"/>
<comment type="caution">
    <text evidence="1">The sequence shown here is derived from an EMBL/GenBank/DDBJ whole genome shotgun (WGS) entry which is preliminary data.</text>
</comment>
<keyword evidence="2" id="KW-1185">Reference proteome</keyword>
<accession>C4GL57</accession>
<dbReference type="Proteomes" id="UP000003009">
    <property type="component" value="Unassembled WGS sequence"/>
</dbReference>
<dbReference type="HOGENOM" id="CLU_3099791_0_0_4"/>
<dbReference type="STRING" id="629741.GCWU000324_01712"/>
<proteinExistence type="predicted"/>
<protein>
    <submittedName>
        <fullName evidence="1">Uncharacterized protein</fullName>
    </submittedName>
</protein>
<dbReference type="EMBL" id="ACJW02000003">
    <property type="protein sequence ID" value="EEP67465.1"/>
    <property type="molecule type" value="Genomic_DNA"/>
</dbReference>
<evidence type="ECO:0000313" key="2">
    <source>
        <dbReference type="Proteomes" id="UP000003009"/>
    </source>
</evidence>
<evidence type="ECO:0000313" key="1">
    <source>
        <dbReference type="EMBL" id="EEP67465.1"/>
    </source>
</evidence>
<sequence length="51" mass="5510">MGGAWGDGLFTGLQNYGFTNRRFRLPIGVHYQKVVGRQPENGLSIANGVGC</sequence>
<organism evidence="1 2">
    <name type="scientific">Kingella oralis ATCC 51147</name>
    <dbReference type="NCBI Taxonomy" id="629741"/>
    <lineage>
        <taxon>Bacteria</taxon>
        <taxon>Pseudomonadati</taxon>
        <taxon>Pseudomonadota</taxon>
        <taxon>Betaproteobacteria</taxon>
        <taxon>Neisseriales</taxon>
        <taxon>Neisseriaceae</taxon>
        <taxon>Kingella</taxon>
    </lineage>
</organism>
<gene>
    <name evidence="1" type="ORF">GCWU000324_01712</name>
</gene>